<reference evidence="2 3" key="1">
    <citation type="journal article" date="2022" name="ISME Commun">
        <title>Vulcanimicrobium alpinus gen. nov. sp. nov., the first cultivated representative of the candidate phylum 'Eremiobacterota', is a metabolically versatile aerobic anoxygenic phototroph.</title>
        <authorList>
            <person name="Yabe S."/>
            <person name="Muto K."/>
            <person name="Abe K."/>
            <person name="Yokota A."/>
            <person name="Staudigel H."/>
            <person name="Tebo B.M."/>
        </authorList>
    </citation>
    <scope>NUCLEOTIDE SEQUENCE [LARGE SCALE GENOMIC DNA]</scope>
    <source>
        <strain evidence="2 3">WC8-2</strain>
    </source>
</reference>
<dbReference type="Proteomes" id="UP001317532">
    <property type="component" value="Chromosome"/>
</dbReference>
<name>A0AAN1XXE7_UNVUL</name>
<evidence type="ECO:0000313" key="3">
    <source>
        <dbReference type="Proteomes" id="UP001317532"/>
    </source>
</evidence>
<sequence>MMHGVPDQEPAVLTLDGEYDLTRRAELRDRLASIAGATAAVVDLSTATYIDSMALSEFVRTTKEFTARDARIVWVVPAGTNPHRIFAIAKLDRWFALAPTLQAALTR</sequence>
<dbReference type="AlphaFoldDB" id="A0AAN1XXE7"/>
<dbReference type="InterPro" id="IPR036513">
    <property type="entry name" value="STAS_dom_sf"/>
</dbReference>
<proteinExistence type="predicted"/>
<dbReference type="Pfam" id="PF01740">
    <property type="entry name" value="STAS"/>
    <property type="match status" value="1"/>
</dbReference>
<evidence type="ECO:0000313" key="2">
    <source>
        <dbReference type="EMBL" id="BDE06366.1"/>
    </source>
</evidence>
<dbReference type="PROSITE" id="PS50801">
    <property type="entry name" value="STAS"/>
    <property type="match status" value="1"/>
</dbReference>
<evidence type="ECO:0000259" key="1">
    <source>
        <dbReference type="PROSITE" id="PS50801"/>
    </source>
</evidence>
<dbReference type="SUPFAM" id="SSF52091">
    <property type="entry name" value="SpoIIaa-like"/>
    <property type="match status" value="1"/>
</dbReference>
<organism evidence="2 3">
    <name type="scientific">Vulcanimicrobium alpinum</name>
    <dbReference type="NCBI Taxonomy" id="3016050"/>
    <lineage>
        <taxon>Bacteria</taxon>
        <taxon>Bacillati</taxon>
        <taxon>Vulcanimicrobiota</taxon>
        <taxon>Vulcanimicrobiia</taxon>
        <taxon>Vulcanimicrobiales</taxon>
        <taxon>Vulcanimicrobiaceae</taxon>
        <taxon>Vulcanimicrobium</taxon>
    </lineage>
</organism>
<dbReference type="Gene3D" id="3.30.750.24">
    <property type="entry name" value="STAS domain"/>
    <property type="match status" value="1"/>
</dbReference>
<keyword evidence="3" id="KW-1185">Reference proteome</keyword>
<dbReference type="KEGG" id="vab:WPS_16420"/>
<dbReference type="RefSeq" id="WP_317997330.1">
    <property type="nucleotide sequence ID" value="NZ_AP025523.1"/>
</dbReference>
<dbReference type="CDD" id="cd07043">
    <property type="entry name" value="STAS_anti-anti-sigma_factors"/>
    <property type="match status" value="1"/>
</dbReference>
<dbReference type="InterPro" id="IPR002645">
    <property type="entry name" value="STAS_dom"/>
</dbReference>
<dbReference type="EMBL" id="AP025523">
    <property type="protein sequence ID" value="BDE06366.1"/>
    <property type="molecule type" value="Genomic_DNA"/>
</dbReference>
<feature type="domain" description="STAS" evidence="1">
    <location>
        <begin position="12"/>
        <end position="107"/>
    </location>
</feature>
<gene>
    <name evidence="2" type="ORF">WPS_16420</name>
</gene>
<accession>A0AAN1XXE7</accession>
<protein>
    <recommendedName>
        <fullName evidence="1">STAS domain-containing protein</fullName>
    </recommendedName>
</protein>